<name>A0A8X8IAY8_CALTT</name>
<evidence type="ECO:0000313" key="9">
    <source>
        <dbReference type="EMBL" id="QZT35086.1"/>
    </source>
</evidence>
<evidence type="ECO:0000256" key="8">
    <source>
        <dbReference type="SAM" id="Phobius"/>
    </source>
</evidence>
<evidence type="ECO:0000256" key="7">
    <source>
        <dbReference type="SAM" id="MobiDB-lite"/>
    </source>
</evidence>
<feature type="transmembrane region" description="Helical" evidence="8">
    <location>
        <begin position="295"/>
        <end position="316"/>
    </location>
</feature>
<evidence type="ECO:0000256" key="6">
    <source>
        <dbReference type="ARBA" id="ARBA00023136"/>
    </source>
</evidence>
<sequence length="360" mass="39765">MVQAWTGKQGKTGQSKAWLPDILALALLGFFLLVFFNIDRFKGDDPLIALPNAWLSVNTIFLSIVLEAIPFILLGVFVSGLIQVYVSDETIQRYLPQNAYAALFPAAVLGTVFPICECAIIPVVRRLILKGMPLHVGVVFLVGAPILNPVVFASTFFAFRTNLTVLYSRMILAFVLAMLVGLILYLLFKNSDQVKRQPAQPQHSSAKQSHHAGQEHGHHQHKERPCTKLKHTLYHAADEFFDMGKYLIAGAFVAGVVQTFLDRQLLLAIGSHEWSSTLVMMVFAYLLSLCSEADAFVAASFGSMFTTGSLVAFLVYGPMLDLKNTVMLFAYFKPKFALAFIATVTIAVFLAVMLLQLVIL</sequence>
<feature type="transmembrane region" description="Helical" evidence="8">
    <location>
        <begin position="17"/>
        <end position="38"/>
    </location>
</feature>
<reference evidence="9 10" key="1">
    <citation type="journal article" date="2020" name="Extremophiles">
        <title>Genomic analysis of Caldalkalibacillus thermarum TA2.A1 reveals aerobic alkaliphilic metabolism and evolutionary hallmarks linking alkaliphilic bacteria and plant life.</title>
        <authorList>
            <person name="de Jong S.I."/>
            <person name="van den Broek M.A."/>
            <person name="Merkel A.Y."/>
            <person name="de la Torre Cortes P."/>
            <person name="Kalamorz F."/>
            <person name="Cook G.M."/>
            <person name="van Loosdrecht M.C.M."/>
            <person name="McMillan D.G.G."/>
        </authorList>
    </citation>
    <scope>NUCLEOTIDE SEQUENCE [LARGE SCALE GENOMIC DNA]</scope>
    <source>
        <strain evidence="9 10">TA2.A1</strain>
    </source>
</reference>
<comment type="similarity">
    <text evidence="2">Belongs to the UPF0718 family.</text>
</comment>
<accession>A0A8X8IAY8</accession>
<feature type="transmembrane region" description="Helical" evidence="8">
    <location>
        <begin position="59"/>
        <end position="82"/>
    </location>
</feature>
<comment type="subcellular location">
    <subcellularLocation>
        <location evidence="1">Cell membrane</location>
        <topology evidence="1">Multi-pass membrane protein</topology>
    </subcellularLocation>
</comment>
<dbReference type="GO" id="GO:0005886">
    <property type="term" value="C:plasma membrane"/>
    <property type="evidence" value="ECO:0007669"/>
    <property type="project" value="UniProtKB-SubCell"/>
</dbReference>
<dbReference type="InterPro" id="IPR005524">
    <property type="entry name" value="DUF318"/>
</dbReference>
<feature type="transmembrane region" description="Helical" evidence="8">
    <location>
        <begin position="136"/>
        <end position="159"/>
    </location>
</feature>
<keyword evidence="4 8" id="KW-0812">Transmembrane</keyword>
<keyword evidence="3" id="KW-1003">Cell membrane</keyword>
<evidence type="ECO:0000256" key="5">
    <source>
        <dbReference type="ARBA" id="ARBA00022989"/>
    </source>
</evidence>
<dbReference type="EMBL" id="CP082237">
    <property type="protein sequence ID" value="QZT35086.1"/>
    <property type="molecule type" value="Genomic_DNA"/>
</dbReference>
<evidence type="ECO:0000256" key="2">
    <source>
        <dbReference type="ARBA" id="ARBA00006386"/>
    </source>
</evidence>
<keyword evidence="10" id="KW-1185">Reference proteome</keyword>
<feature type="transmembrane region" description="Helical" evidence="8">
    <location>
        <begin position="336"/>
        <end position="359"/>
    </location>
</feature>
<dbReference type="Pfam" id="PF03773">
    <property type="entry name" value="ArsP_1"/>
    <property type="match status" value="1"/>
</dbReference>
<organism evidence="9 10">
    <name type="scientific">Caldalkalibacillus thermarum (strain TA2.A1)</name>
    <dbReference type="NCBI Taxonomy" id="986075"/>
    <lineage>
        <taxon>Bacteria</taxon>
        <taxon>Bacillati</taxon>
        <taxon>Bacillota</taxon>
        <taxon>Bacilli</taxon>
        <taxon>Bacillales</taxon>
        <taxon>Bacillaceae</taxon>
        <taxon>Caldalkalibacillus</taxon>
    </lineage>
</organism>
<protein>
    <submittedName>
        <fullName evidence="9">Permease</fullName>
    </submittedName>
</protein>
<dbReference type="PANTHER" id="PTHR34184">
    <property type="entry name" value="UPF0718 PROTEIN YCGR"/>
    <property type="match status" value="1"/>
</dbReference>
<dbReference type="Proteomes" id="UP000825179">
    <property type="component" value="Chromosome"/>
</dbReference>
<dbReference type="RefSeq" id="WP_222823160.1">
    <property type="nucleotide sequence ID" value="NZ_CP082237.1"/>
</dbReference>
<gene>
    <name evidence="9" type="ORF">HUR95_07640</name>
</gene>
<dbReference type="PANTHER" id="PTHR34184:SF4">
    <property type="entry name" value="UPF0718 PROTEIN YCGR"/>
    <property type="match status" value="1"/>
</dbReference>
<feature type="transmembrane region" description="Helical" evidence="8">
    <location>
        <begin position="165"/>
        <end position="188"/>
    </location>
</feature>
<feature type="transmembrane region" description="Helical" evidence="8">
    <location>
        <begin position="267"/>
        <end position="288"/>
    </location>
</feature>
<evidence type="ECO:0000313" key="10">
    <source>
        <dbReference type="Proteomes" id="UP000825179"/>
    </source>
</evidence>
<dbReference type="AlphaFoldDB" id="A0A8X8IAY8"/>
<dbReference type="KEGG" id="cthu:HUR95_07640"/>
<feature type="region of interest" description="Disordered" evidence="7">
    <location>
        <begin position="198"/>
        <end position="225"/>
    </location>
</feature>
<evidence type="ECO:0000256" key="4">
    <source>
        <dbReference type="ARBA" id="ARBA00022692"/>
    </source>
</evidence>
<evidence type="ECO:0000256" key="1">
    <source>
        <dbReference type="ARBA" id="ARBA00004651"/>
    </source>
</evidence>
<keyword evidence="6 8" id="KW-0472">Membrane</keyword>
<proteinExistence type="inferred from homology"/>
<feature type="transmembrane region" description="Helical" evidence="8">
    <location>
        <begin position="102"/>
        <end position="124"/>
    </location>
</feature>
<keyword evidence="5 8" id="KW-1133">Transmembrane helix</keyword>
<dbReference type="InterPro" id="IPR052923">
    <property type="entry name" value="UPF0718"/>
</dbReference>
<evidence type="ECO:0000256" key="3">
    <source>
        <dbReference type="ARBA" id="ARBA00022475"/>
    </source>
</evidence>